<dbReference type="PROSITE" id="PS50043">
    <property type="entry name" value="HTH_LUXR_2"/>
    <property type="match status" value="1"/>
</dbReference>
<dbReference type="PANTHER" id="PTHR44688:SF16">
    <property type="entry name" value="DNA-BINDING TRANSCRIPTIONAL ACTIVATOR DEVR_DOSR"/>
    <property type="match status" value="1"/>
</dbReference>
<dbReference type="RefSeq" id="WP_211630507.1">
    <property type="nucleotide sequence ID" value="NZ_CP073100.1"/>
</dbReference>
<dbReference type="PANTHER" id="PTHR44688">
    <property type="entry name" value="DNA-BINDING TRANSCRIPTIONAL ACTIVATOR DEVR_DOSR"/>
    <property type="match status" value="1"/>
</dbReference>
<dbReference type="Gene3D" id="1.10.10.10">
    <property type="entry name" value="Winged helix-like DNA-binding domain superfamily/Winged helix DNA-binding domain"/>
    <property type="match status" value="1"/>
</dbReference>
<name>A0A975G6R7_9BACT</name>
<accession>A0A975G6R7</accession>
<dbReference type="PRINTS" id="PR00038">
    <property type="entry name" value="HTHLUXR"/>
</dbReference>
<evidence type="ECO:0000313" key="6">
    <source>
        <dbReference type="Proteomes" id="UP000676169"/>
    </source>
</evidence>
<dbReference type="SMART" id="SM00421">
    <property type="entry name" value="HTH_LUXR"/>
    <property type="match status" value="1"/>
</dbReference>
<organism evidence="5 6">
    <name type="scientific">Luteolibacter ambystomatis</name>
    <dbReference type="NCBI Taxonomy" id="2824561"/>
    <lineage>
        <taxon>Bacteria</taxon>
        <taxon>Pseudomonadati</taxon>
        <taxon>Verrucomicrobiota</taxon>
        <taxon>Verrucomicrobiia</taxon>
        <taxon>Verrucomicrobiales</taxon>
        <taxon>Verrucomicrobiaceae</taxon>
        <taxon>Luteolibacter</taxon>
    </lineage>
</organism>
<protein>
    <recommendedName>
        <fullName evidence="4">HTH luxR-type domain-containing protein</fullName>
    </recommendedName>
</protein>
<dbReference type="CDD" id="cd06170">
    <property type="entry name" value="LuxR_C_like"/>
    <property type="match status" value="1"/>
</dbReference>
<dbReference type="GO" id="GO:0006355">
    <property type="term" value="P:regulation of DNA-templated transcription"/>
    <property type="evidence" value="ECO:0007669"/>
    <property type="project" value="InterPro"/>
</dbReference>
<dbReference type="GO" id="GO:0003677">
    <property type="term" value="F:DNA binding"/>
    <property type="evidence" value="ECO:0007669"/>
    <property type="project" value="UniProtKB-KW"/>
</dbReference>
<feature type="domain" description="HTH luxR-type" evidence="4">
    <location>
        <begin position="279"/>
        <end position="344"/>
    </location>
</feature>
<dbReference type="Proteomes" id="UP000676169">
    <property type="component" value="Chromosome"/>
</dbReference>
<reference evidence="5" key="1">
    <citation type="submission" date="2021-04" db="EMBL/GenBank/DDBJ databases">
        <title>Luteolibacter sp. 32A isolated from the skin of an Anderson's salamander (Ambystoma andersonii).</title>
        <authorList>
            <person name="Spergser J."/>
            <person name="Busse H.-J."/>
        </authorList>
    </citation>
    <scope>NUCLEOTIDE SEQUENCE</scope>
    <source>
        <strain evidence="5">32A</strain>
    </source>
</reference>
<evidence type="ECO:0000259" key="4">
    <source>
        <dbReference type="PROSITE" id="PS50043"/>
    </source>
</evidence>
<dbReference type="InterPro" id="IPR036388">
    <property type="entry name" value="WH-like_DNA-bd_sf"/>
</dbReference>
<gene>
    <name evidence="5" type="ORF">KBB96_16040</name>
</gene>
<keyword evidence="2" id="KW-0238">DNA-binding</keyword>
<dbReference type="InterPro" id="IPR016032">
    <property type="entry name" value="Sig_transdc_resp-reg_C-effctor"/>
</dbReference>
<dbReference type="SUPFAM" id="SSF46894">
    <property type="entry name" value="C-terminal effector domain of the bipartite response regulators"/>
    <property type="match status" value="1"/>
</dbReference>
<evidence type="ECO:0000256" key="2">
    <source>
        <dbReference type="ARBA" id="ARBA00023125"/>
    </source>
</evidence>
<dbReference type="EMBL" id="CP073100">
    <property type="protein sequence ID" value="QUE50367.1"/>
    <property type="molecule type" value="Genomic_DNA"/>
</dbReference>
<dbReference type="InterPro" id="IPR000792">
    <property type="entry name" value="Tscrpt_reg_LuxR_C"/>
</dbReference>
<dbReference type="KEGG" id="lamb:KBB96_16040"/>
<evidence type="ECO:0000313" key="5">
    <source>
        <dbReference type="EMBL" id="QUE50367.1"/>
    </source>
</evidence>
<dbReference type="AlphaFoldDB" id="A0A975G6R7"/>
<sequence length="348" mass="39031">METLTSRQIRWFSDGIHSIHRAESRTEVAEATMAAVETIIGGEHGYFFEFFPDGGMQLLVQRTGSALAAVLPALAAFHRQHPGVRFCIEDPVGGSSQVSDFLGTAAWHRTDIYQEFCRPLGIEENCGVDFRPTGLNKHAIVLNRGRRSFTGRDRLLFDLLRPHVTTALENVARRERIEAATDGKGILVGPEGRVLWMPESARRLLEGFFPEVSERRLPGEMLRWLRRQTEHWATADESAAAPPRPFHFIRAGHHLTVHCTAARQPGTWLLLPEEQGTPLHLHGLGLTRRQTEVLAWLVEGKANSEIAIILGMGAETVKTHIKQIYQRLGIENRAAAIALVHRRSHRGR</sequence>
<keyword evidence="3" id="KW-0804">Transcription</keyword>
<dbReference type="Pfam" id="PF00196">
    <property type="entry name" value="GerE"/>
    <property type="match status" value="1"/>
</dbReference>
<proteinExistence type="predicted"/>
<keyword evidence="6" id="KW-1185">Reference proteome</keyword>
<evidence type="ECO:0000256" key="3">
    <source>
        <dbReference type="ARBA" id="ARBA00023163"/>
    </source>
</evidence>
<keyword evidence="1" id="KW-0805">Transcription regulation</keyword>
<evidence type="ECO:0000256" key="1">
    <source>
        <dbReference type="ARBA" id="ARBA00023015"/>
    </source>
</evidence>